<evidence type="ECO:0000259" key="1">
    <source>
        <dbReference type="Pfam" id="PF14512"/>
    </source>
</evidence>
<reference evidence="2 3" key="1">
    <citation type="submission" date="2023-05" db="EMBL/GenBank/DDBJ databases">
        <title>Rombocin, a short stable natural nisin variant, displays selective antimicrobial activity against Listeria monocytogenes and employs dual mode of action to kill target bacterial strains.</title>
        <authorList>
            <person name="Wambui J."/>
            <person name="Stephan R."/>
            <person name="Kuipers O.P."/>
        </authorList>
    </citation>
    <scope>NUCLEOTIDE SEQUENCE [LARGE SCALE GENOMIC DNA]</scope>
    <source>
        <strain evidence="2 3">RC002</strain>
    </source>
</reference>
<dbReference type="EMBL" id="JASKYM010000008">
    <property type="protein sequence ID" value="MDK2564477.1"/>
    <property type="molecule type" value="Genomic_DNA"/>
</dbReference>
<comment type="caution">
    <text evidence="2">The sequence shown here is derived from an EMBL/GenBank/DDBJ whole genome shotgun (WGS) entry which is preliminary data.</text>
</comment>
<evidence type="ECO:0000313" key="3">
    <source>
        <dbReference type="Proteomes" id="UP001301012"/>
    </source>
</evidence>
<sequence length="201" mass="23188">MEIKEQWIESVKYRTSRRTYICKPLENRDVNELKKLIDKINKESNLNFQFIEDCLKLFKGFSASYGMIKGLNSCIALVGNINIDNYKNKVGYYGEMLVLESNHMNLGTCWIGGTYDKKECKKYLDIKQDEELICVIAVGNVLENKSIREKLISKMNKGKKCFDQILLERDVDSIHNWLKEGINFVTKAPSALNKQPVGYSP</sequence>
<protein>
    <submittedName>
        <fullName evidence="2">Nitroreductase family protein</fullName>
    </submittedName>
</protein>
<dbReference type="Pfam" id="PF14512">
    <property type="entry name" value="TM1586_NiRdase"/>
    <property type="match status" value="1"/>
</dbReference>
<gene>
    <name evidence="2" type="ORF">QOZ84_13090</name>
</gene>
<name>A0ABT7EC16_9FIRM</name>
<dbReference type="Proteomes" id="UP001301012">
    <property type="component" value="Unassembled WGS sequence"/>
</dbReference>
<dbReference type="InterPro" id="IPR000415">
    <property type="entry name" value="Nitroreductase-like"/>
</dbReference>
<organism evidence="2 3">
    <name type="scientific">Romboutsia sedimentorum</name>
    <dbReference type="NCBI Taxonomy" id="1368474"/>
    <lineage>
        <taxon>Bacteria</taxon>
        <taxon>Bacillati</taxon>
        <taxon>Bacillota</taxon>
        <taxon>Clostridia</taxon>
        <taxon>Peptostreptococcales</taxon>
        <taxon>Peptostreptococcaceae</taxon>
        <taxon>Romboutsia</taxon>
    </lineage>
</organism>
<proteinExistence type="predicted"/>
<accession>A0ABT7EC16</accession>
<keyword evidence="3" id="KW-1185">Reference proteome</keyword>
<dbReference type="RefSeq" id="WP_284133400.1">
    <property type="nucleotide sequence ID" value="NZ_JASKYM010000008.1"/>
</dbReference>
<dbReference type="Gene3D" id="3.40.109.10">
    <property type="entry name" value="NADH Oxidase"/>
    <property type="match status" value="1"/>
</dbReference>
<feature type="domain" description="Putative nitroreductase TM1586" evidence="1">
    <location>
        <begin position="8"/>
        <end position="197"/>
    </location>
</feature>
<dbReference type="SUPFAM" id="SSF55469">
    <property type="entry name" value="FMN-dependent nitroreductase-like"/>
    <property type="match status" value="1"/>
</dbReference>
<dbReference type="InterPro" id="IPR029478">
    <property type="entry name" value="TM1586_NiRdase"/>
</dbReference>
<evidence type="ECO:0000313" key="2">
    <source>
        <dbReference type="EMBL" id="MDK2564477.1"/>
    </source>
</evidence>